<reference evidence="3" key="1">
    <citation type="journal article" date="2024" name="Gigascience">
        <title>Chromosome-level genome of the poultry shaft louse Menopon gallinae provides insight into the host-switching and adaptive evolution of parasitic lice.</title>
        <authorList>
            <person name="Xu Y."/>
            <person name="Ma L."/>
            <person name="Liu S."/>
            <person name="Liang Y."/>
            <person name="Liu Q."/>
            <person name="He Z."/>
            <person name="Tian L."/>
            <person name="Duan Y."/>
            <person name="Cai W."/>
            <person name="Li H."/>
            <person name="Song F."/>
        </authorList>
    </citation>
    <scope>NUCLEOTIDE SEQUENCE</scope>
    <source>
        <strain evidence="3">Cailab_2023a</strain>
    </source>
</reference>
<evidence type="ECO:0000256" key="1">
    <source>
        <dbReference type="SAM" id="MobiDB-lite"/>
    </source>
</evidence>
<keyword evidence="2" id="KW-0472">Membrane</keyword>
<gene>
    <name evidence="3" type="ORF">PYX00_007429</name>
</gene>
<comment type="caution">
    <text evidence="3">The sequence shown here is derived from an EMBL/GenBank/DDBJ whole genome shotgun (WGS) entry which is preliminary data.</text>
</comment>
<feature type="compositionally biased region" description="Polar residues" evidence="1">
    <location>
        <begin position="140"/>
        <end position="156"/>
    </location>
</feature>
<dbReference type="InterPro" id="IPR024276">
    <property type="entry name" value="CCAP"/>
</dbReference>
<name>A0AAW2HJZ7_9NEOP</name>
<keyword evidence="2" id="KW-1133">Transmembrane helix</keyword>
<evidence type="ECO:0000313" key="3">
    <source>
        <dbReference type="EMBL" id="KAL0269823.1"/>
    </source>
</evidence>
<dbReference type="Pfam" id="PF11105">
    <property type="entry name" value="CCAP"/>
    <property type="match status" value="1"/>
</dbReference>
<evidence type="ECO:0008006" key="4">
    <source>
        <dbReference type="Google" id="ProtNLM"/>
    </source>
</evidence>
<evidence type="ECO:0000256" key="2">
    <source>
        <dbReference type="SAM" id="Phobius"/>
    </source>
</evidence>
<proteinExistence type="predicted"/>
<feature type="region of interest" description="Disordered" evidence="1">
    <location>
        <begin position="109"/>
        <end position="156"/>
    </location>
</feature>
<feature type="transmembrane region" description="Helical" evidence="2">
    <location>
        <begin position="6"/>
        <end position="25"/>
    </location>
</feature>
<sequence>MGMSQVQLILVYSVAVIYAVALTYVSGDDVILQKRSERNRIDMDRFMEDGNRLKRPFCNAFTGCGKKRSDESMANLVDLNSEPAVEELSKQILSEAKLWEALQEARAEVQRGREGPNMIPRDVPLPLAMPGFRRKRSSAKTENSTYNNKVAHNQKR</sequence>
<dbReference type="AlphaFoldDB" id="A0AAW2HJZ7"/>
<organism evidence="3">
    <name type="scientific">Menopon gallinae</name>
    <name type="common">poultry shaft louse</name>
    <dbReference type="NCBI Taxonomy" id="328185"/>
    <lineage>
        <taxon>Eukaryota</taxon>
        <taxon>Metazoa</taxon>
        <taxon>Ecdysozoa</taxon>
        <taxon>Arthropoda</taxon>
        <taxon>Hexapoda</taxon>
        <taxon>Insecta</taxon>
        <taxon>Pterygota</taxon>
        <taxon>Neoptera</taxon>
        <taxon>Paraneoptera</taxon>
        <taxon>Psocodea</taxon>
        <taxon>Troctomorpha</taxon>
        <taxon>Phthiraptera</taxon>
        <taxon>Amblycera</taxon>
        <taxon>Menoponidae</taxon>
        <taxon>Menopon</taxon>
    </lineage>
</organism>
<dbReference type="EMBL" id="JARGDH010000004">
    <property type="protein sequence ID" value="KAL0269823.1"/>
    <property type="molecule type" value="Genomic_DNA"/>
</dbReference>
<accession>A0AAW2HJZ7</accession>
<keyword evidence="2" id="KW-0812">Transmembrane</keyword>
<protein>
    <recommendedName>
        <fullName evidence="4">Cardioactive peptide</fullName>
    </recommendedName>
</protein>